<dbReference type="OrthoDB" id="2652191at2"/>
<comment type="caution">
    <text evidence="3">The sequence shown here is derived from an EMBL/GenBank/DDBJ whole genome shotgun (WGS) entry which is preliminary data.</text>
</comment>
<accession>A0A0M1NIH4</accession>
<dbReference type="InterPro" id="IPR001119">
    <property type="entry name" value="SLH_dom"/>
</dbReference>
<name>A0A0M1NIH4_9BACL</name>
<gene>
    <name evidence="3" type="ORF">AM231_21125</name>
</gene>
<dbReference type="Pfam" id="PF16244">
    <property type="entry name" value="DUF4901"/>
    <property type="match status" value="2"/>
</dbReference>
<dbReference type="AlphaFoldDB" id="A0A0M1NIH4"/>
<proteinExistence type="predicted"/>
<dbReference type="InterPro" id="IPR032599">
    <property type="entry name" value="YcdB/YcdC_rep_domain"/>
</dbReference>
<feature type="chain" id="PRO_5038793022" evidence="1">
    <location>
        <begin position="28"/>
        <end position="789"/>
    </location>
</feature>
<dbReference type="Proteomes" id="UP000036932">
    <property type="component" value="Unassembled WGS sequence"/>
</dbReference>
<dbReference type="EMBL" id="LIUT01000005">
    <property type="protein sequence ID" value="KOR82068.1"/>
    <property type="molecule type" value="Genomic_DNA"/>
</dbReference>
<dbReference type="PATRIC" id="fig|1705565.3.peg.146"/>
<protein>
    <submittedName>
        <fullName evidence="3">S-layer protein</fullName>
    </submittedName>
</protein>
<evidence type="ECO:0000313" key="4">
    <source>
        <dbReference type="Proteomes" id="UP000036932"/>
    </source>
</evidence>
<dbReference type="PROSITE" id="PS51272">
    <property type="entry name" value="SLH"/>
    <property type="match status" value="2"/>
</dbReference>
<keyword evidence="1" id="KW-0732">Signal</keyword>
<organism evidence="3 4">
    <name type="scientific">Paenibacillus solani</name>
    <dbReference type="NCBI Taxonomy" id="1705565"/>
    <lineage>
        <taxon>Bacteria</taxon>
        <taxon>Bacillati</taxon>
        <taxon>Bacillota</taxon>
        <taxon>Bacilli</taxon>
        <taxon>Bacillales</taxon>
        <taxon>Paenibacillaceae</taxon>
        <taxon>Paenibacillus</taxon>
    </lineage>
</organism>
<keyword evidence="4" id="KW-1185">Reference proteome</keyword>
<evidence type="ECO:0000256" key="1">
    <source>
        <dbReference type="SAM" id="SignalP"/>
    </source>
</evidence>
<sequence>MNSTEKKKVRVKRTVCAVTATAMLCLAQPVWGEASVPGSGVTVFEQVAAVNSGENSGEVSVTDNEIPKGAQISSKQAEEIVKKAIPEPKNVKISNVQFLENDGLRTSVLAWDLQMSMTRGNTTSGFSAQVNAVTGELINIYLPNRMQNLDSDKPVVTREAAKAKALQWISSHVLDMKASDLKENEAYLGMQTALFSPPRYDFYFQTSVNGIESDVNSISMTIDGYGNIVSYSRNQISEDFPSSTPKWDEAAIRKVFEEQFKVTLAYVPDRLYNNTKGNYFLGYIANEQSGLSLDANTGKFLSFSGEDSEIISVENGAIPPSLESFKPNTSSAANGEGAARLVESQIKLPAGLKTESKMLGTRWNNSAIKTWNIRWGEPNPMGGGEMVSAEVDAKTGQIYSFNRYRFDRSVAAEVKNSISQQAAQELAFETVSRLVPNASEEWRLTSVDKLGKNDQPLHYQFTFQRYIGDILVMGDTLSLTMDGSGQTLNFSVNSEAVPSKLPSDVKPAFSAEQARSKYLQEIDLKLKYGYYGNYYGSYYGGYVSSASGDMKPEIKLIYYPTHKKGAFSGISVPLDAKSGVWRDIIPEMRNKDIPALTDTAGHPAEAALKDLVKYQVLIPDKDGKVYPDRQITLGEWYQFVAASVTPSYEQIYGRTTMDPYAGLQPDHPYYQAVQTLIAQNWIPYDPDSPLQLERKLTRDELASSLTRILNYEKLSKAFILPTDVQGVSDAENITNKGAALIALKLGLIPAVDGKFLPEREVTRAEAAEVLIRMSKLAGRSDSFLSSYFY</sequence>
<evidence type="ECO:0000313" key="3">
    <source>
        <dbReference type="EMBL" id="KOR82068.1"/>
    </source>
</evidence>
<feature type="domain" description="SLH" evidence="2">
    <location>
        <begin position="656"/>
        <end position="719"/>
    </location>
</feature>
<reference evidence="4" key="1">
    <citation type="submission" date="2015-08" db="EMBL/GenBank/DDBJ databases">
        <title>Genome sequencing project for genomic taxonomy and phylogenomics of Bacillus-like bacteria.</title>
        <authorList>
            <person name="Liu B."/>
            <person name="Wang J."/>
            <person name="Zhu Y."/>
            <person name="Liu G."/>
            <person name="Chen Q."/>
            <person name="Chen Z."/>
            <person name="Lan J."/>
            <person name="Che J."/>
            <person name="Ge C."/>
            <person name="Shi H."/>
            <person name="Pan Z."/>
            <person name="Liu X."/>
        </authorList>
    </citation>
    <scope>NUCLEOTIDE SEQUENCE [LARGE SCALE GENOMIC DNA]</scope>
    <source>
        <strain evidence="4">FJAT-22460</strain>
    </source>
</reference>
<evidence type="ECO:0000259" key="2">
    <source>
        <dbReference type="PROSITE" id="PS51272"/>
    </source>
</evidence>
<dbReference type="Pfam" id="PF00395">
    <property type="entry name" value="SLH"/>
    <property type="match status" value="1"/>
</dbReference>
<feature type="signal peptide" evidence="1">
    <location>
        <begin position="1"/>
        <end position="27"/>
    </location>
</feature>
<feature type="domain" description="SLH" evidence="2">
    <location>
        <begin position="722"/>
        <end position="784"/>
    </location>
</feature>